<feature type="compositionally biased region" description="Polar residues" evidence="1">
    <location>
        <begin position="977"/>
        <end position="998"/>
    </location>
</feature>
<protein>
    <submittedName>
        <fullName evidence="2">Uncharacterized protein</fullName>
    </submittedName>
</protein>
<feature type="region of interest" description="Disordered" evidence="1">
    <location>
        <begin position="1213"/>
        <end position="1233"/>
    </location>
</feature>
<feature type="compositionally biased region" description="Polar residues" evidence="1">
    <location>
        <begin position="721"/>
        <end position="730"/>
    </location>
</feature>
<dbReference type="GeneID" id="54327065"/>
<dbReference type="RefSeq" id="XP_033427839.1">
    <property type="nucleotide sequence ID" value="XM_033569033.1"/>
</dbReference>
<dbReference type="VEuPathDB" id="FungiDB:EYZ11_002026"/>
<evidence type="ECO:0000256" key="1">
    <source>
        <dbReference type="SAM" id="MobiDB-lite"/>
    </source>
</evidence>
<proteinExistence type="predicted"/>
<dbReference type="AlphaFoldDB" id="A0A5M9MNC1"/>
<dbReference type="EMBL" id="QUQM01000003">
    <property type="protein sequence ID" value="KAA8648478.1"/>
    <property type="molecule type" value="Genomic_DNA"/>
</dbReference>
<accession>A0A5M9MNC1</accession>
<evidence type="ECO:0000313" key="3">
    <source>
        <dbReference type="Proteomes" id="UP000324241"/>
    </source>
</evidence>
<organism evidence="2 3">
    <name type="scientific">Aspergillus tanneri</name>
    <dbReference type="NCBI Taxonomy" id="1220188"/>
    <lineage>
        <taxon>Eukaryota</taxon>
        <taxon>Fungi</taxon>
        <taxon>Dikarya</taxon>
        <taxon>Ascomycota</taxon>
        <taxon>Pezizomycotina</taxon>
        <taxon>Eurotiomycetes</taxon>
        <taxon>Eurotiomycetidae</taxon>
        <taxon>Eurotiales</taxon>
        <taxon>Aspergillaceae</taxon>
        <taxon>Aspergillus</taxon>
        <taxon>Aspergillus subgen. Circumdati</taxon>
    </lineage>
</organism>
<feature type="region of interest" description="Disordered" evidence="1">
    <location>
        <begin position="349"/>
        <end position="413"/>
    </location>
</feature>
<evidence type="ECO:0000313" key="2">
    <source>
        <dbReference type="EMBL" id="KAA8648478.1"/>
    </source>
</evidence>
<feature type="compositionally biased region" description="Basic and acidic residues" evidence="1">
    <location>
        <begin position="708"/>
        <end position="719"/>
    </location>
</feature>
<dbReference type="Proteomes" id="UP000324241">
    <property type="component" value="Unassembled WGS sequence"/>
</dbReference>
<name>A0A5M9MNC1_9EURO</name>
<gene>
    <name evidence="2" type="ORF">ATNIH1004_004363</name>
</gene>
<reference evidence="2 3" key="1">
    <citation type="submission" date="2019-08" db="EMBL/GenBank/DDBJ databases">
        <title>The genome sequence of a newly discovered highly antifungal drug resistant Aspergillus species, Aspergillus tanneri NIH 1004.</title>
        <authorList>
            <person name="Mounaud S."/>
            <person name="Singh I."/>
            <person name="Joardar V."/>
            <person name="Pakala S."/>
            <person name="Pakala S."/>
            <person name="Venepally P."/>
            <person name="Chung J.K."/>
            <person name="Losada L."/>
            <person name="Nierman W.C."/>
        </authorList>
    </citation>
    <scope>NUCLEOTIDE SEQUENCE [LARGE SCALE GENOMIC DNA]</scope>
    <source>
        <strain evidence="2 3">NIH1004</strain>
    </source>
</reference>
<dbReference type="OrthoDB" id="10265971at2759"/>
<feature type="region of interest" description="Disordered" evidence="1">
    <location>
        <begin position="700"/>
        <end position="730"/>
    </location>
</feature>
<sequence length="1233" mass="136462">MASQSRLTFASIWAFEDTAVEELESKFKKTGTHLDCHCEYSKTDDVLLIKGPLDGPVSKVADILSRYIDEQKHKDLLDVPQIRQLDIPSALQDDSNPVLDEHNESQEGDLLALDEDPNEELIPHSIDRVTKHWVSSDGGVGCFAANFHDILSSIAIMTGTEIAVAEDLKGIQVSAKNSNDVDDALAKISRIEKSLSSIDKPHVRNMVISADDQTTRFCIQNYSSLNPVAMRRILTDPTLNSNSSLGQMFVTTALSFDDDAQAFKLPQNLVTPPRVEEEPGKSRIWKDFTFQAIGAGDRFLRMESVVEKAHSDPAVALMGDSVPHRYLSAEKVKQVDQWVAENKIVQTEQEWEPNLASQPEPPSESIIRPPGIKSRRAVTSNPKGSIPSSNSPPTRSEPAKGPADDTTSSPRKKWKMTYEIESGSKNSQSAEPITGAGKQDRDVLCGIAFVPANISPPENRSRLPSNFDVTKYGANKYGANKLSHSMMKTMWEHPKPHRVNENICPGPGRKPRKESQLVDVFAPAYTTNIGPPPLSFDQPALIPEKLLVDGESKCNSNNMPIPHGIGNMHDLAGLDFDSNVSFAEDEFLEQEKRLSRLQKIYEVQKEDVGCVNIANTATTYRPVSRRHVNRVLAQERLTELEKCHRLEASQSSDEVGSRKFYLTMNQRAPKSTGKSMSKSEINVKRQATLEDAWGIPKQPVKQVASGDSRNERSFEKREMGQTMSEGRPNKQQLQNAKAELHTNEEIKHLFEALKQTLEAAEYFPGPLSLEVQFGLVLIPLLPKTYKEGLISAGEWTRIFQPRTGIVAPTTKFTNRLTTSGSDVDYIVGLKESKAQGRRQAFEQGDNEYCVFYEYHCRSKSGQLLIITMNEQGSHSIRRPTTALGGVNLHFPSHTWDANISVNGAAGYNMGSNPEFEKAAQYLVDHIWIPPDKQLIQIFSQIPQGSELSIEKVFMKRWTRHRYIRPDETSPKDAAISDSASSTRLRAGSTQASEFTETQMAPREVTSRDHDSLNSGVETGAENQDIFLQITEVQDLIIGTGVSDAQAVKARCAPLLDMLKNGRQWYEVSLVSPAIETILKANANLELGERTDDWRSTDLFGKDALLCNDSSEDSRAKASPGPVAVAIGDTGIGDLFRLAKMVIEKIDGVGFWNFNPIAEAVRMAPVGSLDAPPGMLSVPATSLPVANTKVEPKSFNHDELESIKEVGSATVDVSKKSSSTPSAKLMEQIEEEYW</sequence>
<feature type="region of interest" description="Disordered" evidence="1">
    <location>
        <begin position="964"/>
        <end position="1016"/>
    </location>
</feature>
<comment type="caution">
    <text evidence="2">The sequence shown here is derived from an EMBL/GenBank/DDBJ whole genome shotgun (WGS) entry which is preliminary data.</text>
</comment>
<feature type="compositionally biased region" description="Polar residues" evidence="1">
    <location>
        <begin position="377"/>
        <end position="394"/>
    </location>
</feature>